<dbReference type="PROSITE" id="PS51704">
    <property type="entry name" value="GP_PDE"/>
    <property type="match status" value="1"/>
</dbReference>
<dbReference type="Gene3D" id="3.20.20.190">
    <property type="entry name" value="Phosphatidylinositol (PI) phosphodiesterase"/>
    <property type="match status" value="1"/>
</dbReference>
<dbReference type="Proteomes" id="UP000298179">
    <property type="component" value="Unassembled WGS sequence"/>
</dbReference>
<evidence type="ECO:0000259" key="1">
    <source>
        <dbReference type="PROSITE" id="PS51704"/>
    </source>
</evidence>
<dbReference type="InterPro" id="IPR030395">
    <property type="entry name" value="GP_PDE_dom"/>
</dbReference>
<dbReference type="GO" id="GO:0008081">
    <property type="term" value="F:phosphoric diester hydrolase activity"/>
    <property type="evidence" value="ECO:0007669"/>
    <property type="project" value="InterPro"/>
</dbReference>
<name>A0A4Y8RJA1_9HYPH</name>
<gene>
    <name evidence="2" type="ORF">E3C22_11855</name>
</gene>
<reference evidence="2 3" key="1">
    <citation type="submission" date="2019-03" db="EMBL/GenBank/DDBJ databases">
        <title>Jiella endophytica sp. nov., a novel endophytic bacterium isolated from root of Ficus microcarpa Linn. f.</title>
        <authorList>
            <person name="Tuo L."/>
        </authorList>
    </citation>
    <scope>NUCLEOTIDE SEQUENCE [LARGE SCALE GENOMIC DNA]</scope>
    <source>
        <strain evidence="2 3">CBS5Q-3</strain>
    </source>
</reference>
<dbReference type="Pfam" id="PF03009">
    <property type="entry name" value="GDPD"/>
    <property type="match status" value="1"/>
</dbReference>
<dbReference type="InterPro" id="IPR017946">
    <property type="entry name" value="PLC-like_Pdiesterase_TIM-brl"/>
</dbReference>
<dbReference type="AlphaFoldDB" id="A0A4Y8RJA1"/>
<dbReference type="PANTHER" id="PTHR46211">
    <property type="entry name" value="GLYCEROPHOSPHORYL DIESTER PHOSPHODIESTERASE"/>
    <property type="match status" value="1"/>
</dbReference>
<feature type="domain" description="GP-PDE" evidence="1">
    <location>
        <begin position="10"/>
        <end position="250"/>
    </location>
</feature>
<evidence type="ECO:0000313" key="3">
    <source>
        <dbReference type="Proteomes" id="UP000298179"/>
    </source>
</evidence>
<proteinExistence type="predicted"/>
<evidence type="ECO:0000313" key="2">
    <source>
        <dbReference type="EMBL" id="TFF23125.1"/>
    </source>
</evidence>
<protein>
    <submittedName>
        <fullName evidence="2">Glycerophosphodiester phosphodiesterase</fullName>
    </submittedName>
</protein>
<dbReference type="GO" id="GO:0006629">
    <property type="term" value="P:lipid metabolic process"/>
    <property type="evidence" value="ECO:0007669"/>
    <property type="project" value="InterPro"/>
</dbReference>
<accession>A0A4Y8RJA1</accession>
<dbReference type="SUPFAM" id="SSF51695">
    <property type="entry name" value="PLC-like phosphodiesterases"/>
    <property type="match status" value="1"/>
</dbReference>
<organism evidence="2 3">
    <name type="scientific">Jiella endophytica</name>
    <dbReference type="NCBI Taxonomy" id="2558362"/>
    <lineage>
        <taxon>Bacteria</taxon>
        <taxon>Pseudomonadati</taxon>
        <taxon>Pseudomonadota</taxon>
        <taxon>Alphaproteobacteria</taxon>
        <taxon>Hyphomicrobiales</taxon>
        <taxon>Aurantimonadaceae</taxon>
        <taxon>Jiella</taxon>
    </lineage>
</organism>
<dbReference type="OrthoDB" id="1854250at2"/>
<dbReference type="PANTHER" id="PTHR46211:SF1">
    <property type="entry name" value="GLYCEROPHOSPHODIESTER PHOSPHODIESTERASE, CYTOPLASMIC"/>
    <property type="match status" value="1"/>
</dbReference>
<dbReference type="CDD" id="cd08556">
    <property type="entry name" value="GDPD"/>
    <property type="match status" value="1"/>
</dbReference>
<dbReference type="EMBL" id="SOZD01000003">
    <property type="protein sequence ID" value="TFF23125.1"/>
    <property type="molecule type" value="Genomic_DNA"/>
</dbReference>
<sequence length="250" mass="26377">MSEPAAPHSVSIVAHRGFSARHRENSPHAWHAAVEAGADVVEVDIRMTRDGVLVCSHDADLKRLAGRPETIAATDAAELTGIVVAGAAATPTLEHLFATLPAEQPILFDVKDERFEALDRLVAAAAASGRDRLVFGLHEIASVRRVRQRTGAAILGLLASPGEEDAFFAAGGDILRLWESDATSDLIAAVTRRGHPVWVTTGHGATGRRVGDFDAQALRRMAADGASGFLVNDPSGARAALFDQLAETKA</sequence>
<dbReference type="RefSeq" id="WP_134762230.1">
    <property type="nucleotide sequence ID" value="NZ_SOZD01000003.1"/>
</dbReference>
<keyword evidence="3" id="KW-1185">Reference proteome</keyword>
<comment type="caution">
    <text evidence="2">The sequence shown here is derived from an EMBL/GenBank/DDBJ whole genome shotgun (WGS) entry which is preliminary data.</text>
</comment>